<dbReference type="EMBL" id="JAAAJB010001500">
    <property type="protein sequence ID" value="KAG0247862.1"/>
    <property type="molecule type" value="Genomic_DNA"/>
</dbReference>
<proteinExistence type="predicted"/>
<keyword evidence="2" id="KW-1185">Reference proteome</keyword>
<dbReference type="Gene3D" id="3.40.50.1010">
    <property type="entry name" value="5'-nuclease"/>
    <property type="match status" value="1"/>
</dbReference>
<evidence type="ECO:0000313" key="2">
    <source>
        <dbReference type="Proteomes" id="UP000807716"/>
    </source>
</evidence>
<evidence type="ECO:0000313" key="1">
    <source>
        <dbReference type="EMBL" id="KAG0247862.1"/>
    </source>
</evidence>
<dbReference type="OrthoDB" id="2403973at2759"/>
<accession>A0A9P6TUJ6</accession>
<protein>
    <submittedName>
        <fullName evidence="1">Uncharacterized protein</fullName>
    </submittedName>
</protein>
<reference evidence="1" key="1">
    <citation type="journal article" date="2020" name="Fungal Divers.">
        <title>Resolving the Mortierellaceae phylogeny through synthesis of multi-gene phylogenetics and phylogenomics.</title>
        <authorList>
            <person name="Vandepol N."/>
            <person name="Liber J."/>
            <person name="Desiro A."/>
            <person name="Na H."/>
            <person name="Kennedy M."/>
            <person name="Barry K."/>
            <person name="Grigoriev I.V."/>
            <person name="Miller A.N."/>
            <person name="O'Donnell K."/>
            <person name="Stajich J.E."/>
            <person name="Bonito G."/>
        </authorList>
    </citation>
    <scope>NUCLEOTIDE SEQUENCE</scope>
    <source>
        <strain evidence="1">BC1065</strain>
    </source>
</reference>
<sequence>MGVKGWWRLLKTKGYVPEVHSKPSSPAPASKIRVDVCGSFFSTISYTYGRSHPPDVNKPHQQLERQLLELGDKDKLVLYIDGYPAKEKAGTHSLREQRRHQARERADRALITLTERLDANKRIRKHHIGSAKKSIKSAF</sequence>
<name>A0A9P6TUJ6_9FUNG</name>
<gene>
    <name evidence="1" type="ORF">DFQ27_001513</name>
</gene>
<dbReference type="AlphaFoldDB" id="A0A9P6TUJ6"/>
<feature type="non-terminal residue" evidence="1">
    <location>
        <position position="139"/>
    </location>
</feature>
<comment type="caution">
    <text evidence="1">The sequence shown here is derived from an EMBL/GenBank/DDBJ whole genome shotgun (WGS) entry which is preliminary data.</text>
</comment>
<organism evidence="1 2">
    <name type="scientific">Actinomortierella ambigua</name>
    <dbReference type="NCBI Taxonomy" id="1343610"/>
    <lineage>
        <taxon>Eukaryota</taxon>
        <taxon>Fungi</taxon>
        <taxon>Fungi incertae sedis</taxon>
        <taxon>Mucoromycota</taxon>
        <taxon>Mortierellomycotina</taxon>
        <taxon>Mortierellomycetes</taxon>
        <taxon>Mortierellales</taxon>
        <taxon>Mortierellaceae</taxon>
        <taxon>Actinomortierella</taxon>
    </lineage>
</organism>
<dbReference type="Proteomes" id="UP000807716">
    <property type="component" value="Unassembled WGS sequence"/>
</dbReference>